<evidence type="ECO:0000256" key="3">
    <source>
        <dbReference type="ARBA" id="ARBA00007131"/>
    </source>
</evidence>
<keyword evidence="14" id="KW-1185">Reference proteome</keyword>
<evidence type="ECO:0000256" key="11">
    <source>
        <dbReference type="NCBIfam" id="TIGR00232"/>
    </source>
</evidence>
<dbReference type="EC" id="2.2.1.1" evidence="4 11"/>
<keyword evidence="7" id="KW-0479">Metal-binding</keyword>
<dbReference type="PANTHER" id="PTHR43522:SF2">
    <property type="entry name" value="TRANSKETOLASE 1-RELATED"/>
    <property type="match status" value="1"/>
</dbReference>
<dbReference type="CDD" id="cd02012">
    <property type="entry name" value="TPP_TK"/>
    <property type="match status" value="1"/>
</dbReference>
<protein>
    <recommendedName>
        <fullName evidence="5 11">Transketolase</fullName>
        <ecNumber evidence="4 11">2.2.1.1</ecNumber>
    </recommendedName>
</protein>
<dbReference type="PANTHER" id="PTHR43522">
    <property type="entry name" value="TRANSKETOLASE"/>
    <property type="match status" value="1"/>
</dbReference>
<evidence type="ECO:0000313" key="14">
    <source>
        <dbReference type="Proteomes" id="UP001597079"/>
    </source>
</evidence>
<dbReference type="InterPro" id="IPR055152">
    <property type="entry name" value="Transketolase-like_C_2"/>
</dbReference>
<accession>A0ABW4JQG6</accession>
<keyword evidence="8" id="KW-0460">Magnesium</keyword>
<dbReference type="RefSeq" id="WP_377946126.1">
    <property type="nucleotide sequence ID" value="NZ_JBHUCX010000100.1"/>
</dbReference>
<dbReference type="InterPro" id="IPR009014">
    <property type="entry name" value="Transketo_C/PFOR_II"/>
</dbReference>
<gene>
    <name evidence="13" type="primary">tkt</name>
    <name evidence="13" type="ORF">ACFSB2_26015</name>
</gene>
<comment type="cofactor">
    <cofactor evidence="1">
        <name>Mg(2+)</name>
        <dbReference type="ChEBI" id="CHEBI:18420"/>
    </cofactor>
</comment>
<dbReference type="Pfam" id="PF22613">
    <property type="entry name" value="Transketolase_C_1"/>
    <property type="match status" value="1"/>
</dbReference>
<evidence type="ECO:0000256" key="10">
    <source>
        <dbReference type="ARBA" id="ARBA00049473"/>
    </source>
</evidence>
<evidence type="ECO:0000256" key="8">
    <source>
        <dbReference type="ARBA" id="ARBA00022842"/>
    </source>
</evidence>
<comment type="catalytic activity">
    <reaction evidence="10">
        <text>D-sedoheptulose 7-phosphate + D-glyceraldehyde 3-phosphate = aldehydo-D-ribose 5-phosphate + D-xylulose 5-phosphate</text>
        <dbReference type="Rhea" id="RHEA:10508"/>
        <dbReference type="ChEBI" id="CHEBI:57483"/>
        <dbReference type="ChEBI" id="CHEBI:57737"/>
        <dbReference type="ChEBI" id="CHEBI:58273"/>
        <dbReference type="ChEBI" id="CHEBI:59776"/>
        <dbReference type="EC" id="2.2.1.1"/>
    </reaction>
</comment>
<reference evidence="14" key="1">
    <citation type="journal article" date="2019" name="Int. J. Syst. Evol. Microbiol.">
        <title>The Global Catalogue of Microorganisms (GCM) 10K type strain sequencing project: providing services to taxonomists for standard genome sequencing and annotation.</title>
        <authorList>
            <consortium name="The Broad Institute Genomics Platform"/>
            <consortium name="The Broad Institute Genome Sequencing Center for Infectious Disease"/>
            <person name="Wu L."/>
            <person name="Ma J."/>
        </authorList>
    </citation>
    <scope>NUCLEOTIDE SEQUENCE [LARGE SCALE GENOMIC DNA]</scope>
    <source>
        <strain evidence="14">CGMCC 1.12286</strain>
    </source>
</reference>
<dbReference type="InterPro" id="IPR005474">
    <property type="entry name" value="Transketolase_N"/>
</dbReference>
<comment type="similarity">
    <text evidence="3">Belongs to the transketolase family.</text>
</comment>
<dbReference type="Proteomes" id="UP001597079">
    <property type="component" value="Unassembled WGS sequence"/>
</dbReference>
<dbReference type="GO" id="GO:0004802">
    <property type="term" value="F:transketolase activity"/>
    <property type="evidence" value="ECO:0007669"/>
    <property type="project" value="UniProtKB-EC"/>
</dbReference>
<dbReference type="Gene3D" id="3.40.50.920">
    <property type="match status" value="1"/>
</dbReference>
<dbReference type="Gene3D" id="3.40.50.970">
    <property type="match status" value="2"/>
</dbReference>
<comment type="caution">
    <text evidence="13">The sequence shown here is derived from an EMBL/GenBank/DDBJ whole genome shotgun (WGS) entry which is preliminary data.</text>
</comment>
<evidence type="ECO:0000256" key="7">
    <source>
        <dbReference type="ARBA" id="ARBA00022723"/>
    </source>
</evidence>
<evidence type="ECO:0000259" key="12">
    <source>
        <dbReference type="SMART" id="SM00861"/>
    </source>
</evidence>
<dbReference type="InterPro" id="IPR033247">
    <property type="entry name" value="Transketolase_fam"/>
</dbReference>
<dbReference type="Pfam" id="PF00456">
    <property type="entry name" value="Transketolase_N"/>
    <property type="match status" value="1"/>
</dbReference>
<evidence type="ECO:0000256" key="1">
    <source>
        <dbReference type="ARBA" id="ARBA00001946"/>
    </source>
</evidence>
<dbReference type="SUPFAM" id="SSF52518">
    <property type="entry name" value="Thiamin diphosphate-binding fold (THDP-binding)"/>
    <property type="match status" value="2"/>
</dbReference>
<evidence type="ECO:0000256" key="9">
    <source>
        <dbReference type="ARBA" id="ARBA00023052"/>
    </source>
</evidence>
<name>A0ABW4JQG6_9BACL</name>
<keyword evidence="9" id="KW-0786">Thiamine pyrophosphate</keyword>
<dbReference type="InterPro" id="IPR005478">
    <property type="entry name" value="Transketolase_bac-like"/>
</dbReference>
<evidence type="ECO:0000313" key="13">
    <source>
        <dbReference type="EMBL" id="MFD1678129.1"/>
    </source>
</evidence>
<sequence>MSALKQSIDEKAVNTIRMLAVDAVEKAQVGHPGMPMGAAPMGYVLWTRHMKHNANNPNWFNRDRFVLSAGHGSMLLYSLLHLSGYGVSLDDIKEFRQFGSLTPGHPEVGHTPGVDATTGPLGQGFAMAVGMALAEAHLAKTYNRDAYAIVDHHTYAICGDGDLMEGVSSEAASLAGHLRLGKLIVLYDSNDITLDGALHISSSEDIRLRFEAYGWQYIRVSDQTDLNEISEAIAVAKANPAQPTIIEVKTTIGYGSPNKAGRGGHGGTHGTPLGKDEVVLTKKALGWPVQPDFFIPEDVRLHFQTLMSSGVKANEAWDGLLDSYAQKYPALSQQLMAAMNGELPEDWAKDMRVFCESDGAFSTRKASGLALNSVARHVPTLIGGSADLASSTFTHLDGLGTFSLLDYTGRNVYFGVREFAMGAAVNGMTLHGGVKAYGGTFFAFSDYLRPAIRLSAIMNIPSIFVFTHDSIAVGEDGPTHQPVEQLLSLRAIPNVTVIRPADANETMGAWRYAIANTGGPVCLVLSRQNLPVLPRTESVALDDVMRGAYVLAEAKQGAPQAVVIATGSEVHLALAAQQVLADEGIHVRVVSMPSWELFEMQPESYKNRVIPKVLKARLAVEMGRSLGWERYVGEHGDVMGIDEFGISGQAQMVTAHYGFTTDHIVQRLKALMK</sequence>
<dbReference type="Pfam" id="PF02779">
    <property type="entry name" value="Transket_pyr"/>
    <property type="match status" value="1"/>
</dbReference>
<comment type="cofactor">
    <cofactor evidence="2">
        <name>thiamine diphosphate</name>
        <dbReference type="ChEBI" id="CHEBI:58937"/>
    </cofactor>
</comment>
<evidence type="ECO:0000256" key="6">
    <source>
        <dbReference type="ARBA" id="ARBA00022679"/>
    </source>
</evidence>
<dbReference type="CDD" id="cd07033">
    <property type="entry name" value="TPP_PYR_DXS_TK_like"/>
    <property type="match status" value="1"/>
</dbReference>
<evidence type="ECO:0000256" key="4">
    <source>
        <dbReference type="ARBA" id="ARBA00013152"/>
    </source>
</evidence>
<dbReference type="NCBIfam" id="TIGR00232">
    <property type="entry name" value="tktlase_bact"/>
    <property type="match status" value="1"/>
</dbReference>
<dbReference type="EMBL" id="JBHUCX010000100">
    <property type="protein sequence ID" value="MFD1678129.1"/>
    <property type="molecule type" value="Genomic_DNA"/>
</dbReference>
<feature type="domain" description="Transketolase-like pyrimidine-binding" evidence="12">
    <location>
        <begin position="361"/>
        <end position="532"/>
    </location>
</feature>
<dbReference type="InterPro" id="IPR029061">
    <property type="entry name" value="THDP-binding"/>
</dbReference>
<organism evidence="13 14">
    <name type="scientific">Alicyclobacillus fodiniaquatilis</name>
    <dbReference type="NCBI Taxonomy" id="1661150"/>
    <lineage>
        <taxon>Bacteria</taxon>
        <taxon>Bacillati</taxon>
        <taxon>Bacillota</taxon>
        <taxon>Bacilli</taxon>
        <taxon>Bacillales</taxon>
        <taxon>Alicyclobacillaceae</taxon>
        <taxon>Alicyclobacillus</taxon>
    </lineage>
</organism>
<keyword evidence="6 13" id="KW-0808">Transferase</keyword>
<dbReference type="InterPro" id="IPR005475">
    <property type="entry name" value="Transketolase-like_Pyr-bd"/>
</dbReference>
<evidence type="ECO:0000256" key="2">
    <source>
        <dbReference type="ARBA" id="ARBA00001964"/>
    </source>
</evidence>
<evidence type="ECO:0000256" key="5">
    <source>
        <dbReference type="ARBA" id="ARBA00016662"/>
    </source>
</evidence>
<dbReference type="SMART" id="SM00861">
    <property type="entry name" value="Transket_pyr"/>
    <property type="match status" value="1"/>
</dbReference>
<dbReference type="SUPFAM" id="SSF52922">
    <property type="entry name" value="TK C-terminal domain-like"/>
    <property type="match status" value="1"/>
</dbReference>
<proteinExistence type="inferred from homology"/>